<feature type="compositionally biased region" description="Pro residues" evidence="1">
    <location>
        <begin position="99"/>
        <end position="121"/>
    </location>
</feature>
<comment type="caution">
    <text evidence="2">The sequence shown here is derived from an EMBL/GenBank/DDBJ whole genome shotgun (WGS) entry which is preliminary data.</text>
</comment>
<dbReference type="Proteomes" id="UP000308199">
    <property type="component" value="Unassembled WGS sequence"/>
</dbReference>
<accession>A0A4S4KN92</accession>
<evidence type="ECO:0000313" key="3">
    <source>
        <dbReference type="Proteomes" id="UP000308199"/>
    </source>
</evidence>
<dbReference type="EMBL" id="SGPK01000677">
    <property type="protein sequence ID" value="THG99616.1"/>
    <property type="molecule type" value="Genomic_DNA"/>
</dbReference>
<feature type="region of interest" description="Disordered" evidence="1">
    <location>
        <begin position="28"/>
        <end position="155"/>
    </location>
</feature>
<feature type="compositionally biased region" description="Low complexity" evidence="1">
    <location>
        <begin position="122"/>
        <end position="135"/>
    </location>
</feature>
<dbReference type="AlphaFoldDB" id="A0A4S4KN92"/>
<gene>
    <name evidence="2" type="ORF">EW145_g7231</name>
</gene>
<feature type="compositionally biased region" description="Polar residues" evidence="1">
    <location>
        <begin position="62"/>
        <end position="74"/>
    </location>
</feature>
<keyword evidence="3" id="KW-1185">Reference proteome</keyword>
<feature type="compositionally biased region" description="Pro residues" evidence="1">
    <location>
        <begin position="146"/>
        <end position="155"/>
    </location>
</feature>
<proteinExistence type="predicted"/>
<evidence type="ECO:0000313" key="2">
    <source>
        <dbReference type="EMBL" id="THG99616.1"/>
    </source>
</evidence>
<protein>
    <submittedName>
        <fullName evidence="2">Uncharacterized protein</fullName>
    </submittedName>
</protein>
<evidence type="ECO:0000256" key="1">
    <source>
        <dbReference type="SAM" id="MobiDB-lite"/>
    </source>
</evidence>
<organism evidence="2 3">
    <name type="scientific">Phellinidium pouzarii</name>
    <dbReference type="NCBI Taxonomy" id="167371"/>
    <lineage>
        <taxon>Eukaryota</taxon>
        <taxon>Fungi</taxon>
        <taxon>Dikarya</taxon>
        <taxon>Basidiomycota</taxon>
        <taxon>Agaricomycotina</taxon>
        <taxon>Agaricomycetes</taxon>
        <taxon>Hymenochaetales</taxon>
        <taxon>Hymenochaetaceae</taxon>
        <taxon>Phellinidium</taxon>
    </lineage>
</organism>
<name>A0A4S4KN92_9AGAM</name>
<reference evidence="2 3" key="1">
    <citation type="submission" date="2019-02" db="EMBL/GenBank/DDBJ databases">
        <title>Genome sequencing of the rare red list fungi Phellinidium pouzarii.</title>
        <authorList>
            <person name="Buettner E."/>
            <person name="Kellner H."/>
        </authorList>
    </citation>
    <scope>NUCLEOTIDE SEQUENCE [LARGE SCALE GENOMIC DNA]</scope>
    <source>
        <strain evidence="2 3">DSM 108285</strain>
    </source>
</reference>
<feature type="compositionally biased region" description="Low complexity" evidence="1">
    <location>
        <begin position="30"/>
        <end position="61"/>
    </location>
</feature>
<sequence>MSTDSSEADSTQLPAISALRSKFEKLAQDTSTSSLAAPSRPAAATASSTSTRALDSSDLLSPVSNRQRALSNSYADVEAPVPIQLRPSSSSSDLKLARRPPPPPPPPTRSPKPYLHPPLHPVPASTSSPPVSAASGLDKQVLTSRKPPPAASRES</sequence>